<evidence type="ECO:0000313" key="2">
    <source>
        <dbReference type="Proteomes" id="UP001187066"/>
    </source>
</evidence>
<gene>
    <name evidence="1" type="ORF">R4P48_14810</name>
</gene>
<reference evidence="1 2" key="1">
    <citation type="submission" date="2023-10" db="EMBL/GenBank/DDBJ databases">
        <authorList>
            <person name="Dale J."/>
        </authorList>
    </citation>
    <scope>NUCLEOTIDE SEQUENCE [LARGE SCALE GENOMIC DNA]</scope>
    <source>
        <strain evidence="1 2">2023EL-00970</strain>
    </source>
</reference>
<dbReference type="RefSeq" id="WP_144129620.1">
    <property type="nucleotide sequence ID" value="NZ_CP100494.1"/>
</dbReference>
<evidence type="ECO:0000313" key="1">
    <source>
        <dbReference type="EMBL" id="MDV7023945.1"/>
    </source>
</evidence>
<comment type="caution">
    <text evidence="1">The sequence shown here is derived from an EMBL/GenBank/DDBJ whole genome shotgun (WGS) entry which is preliminary data.</text>
</comment>
<dbReference type="Proteomes" id="UP001187066">
    <property type="component" value="Unassembled WGS sequence"/>
</dbReference>
<protein>
    <submittedName>
        <fullName evidence="1">Uncharacterized protein</fullName>
    </submittedName>
</protein>
<name>A0ABU4E494_9ENTR</name>
<sequence length="120" mass="13891">MSTSQYIEQALQHCFLALYHQNGETHSTAAYSALFATLSEQDVPACQRKYYRDLKQTFLAAISLIEQNLAQQGNELFIGKLRQKMLIQLLEFYKQTCGWLAVEEYIASRNTLLYHHAHCE</sequence>
<proteinExistence type="predicted"/>
<organism evidence="1 2">
    <name type="scientific">Atlantibacter subterraneus</name>
    <dbReference type="NCBI Taxonomy" id="255519"/>
    <lineage>
        <taxon>Bacteria</taxon>
        <taxon>Pseudomonadati</taxon>
        <taxon>Pseudomonadota</taxon>
        <taxon>Gammaproteobacteria</taxon>
        <taxon>Enterobacterales</taxon>
        <taxon>Enterobacteriaceae</taxon>
        <taxon>Atlantibacter</taxon>
    </lineage>
</organism>
<keyword evidence="2" id="KW-1185">Reference proteome</keyword>
<accession>A0ABU4E494</accession>
<dbReference type="GeneID" id="84665066"/>
<dbReference type="EMBL" id="JAWLOF010000010">
    <property type="protein sequence ID" value="MDV7023945.1"/>
    <property type="molecule type" value="Genomic_DNA"/>
</dbReference>